<evidence type="ECO:0000313" key="2">
    <source>
        <dbReference type="EMBL" id="GAA4328826.1"/>
    </source>
</evidence>
<organism evidence="2 3">
    <name type="scientific">Mucilaginibacter gynuensis</name>
    <dbReference type="NCBI Taxonomy" id="1302236"/>
    <lineage>
        <taxon>Bacteria</taxon>
        <taxon>Pseudomonadati</taxon>
        <taxon>Bacteroidota</taxon>
        <taxon>Sphingobacteriia</taxon>
        <taxon>Sphingobacteriales</taxon>
        <taxon>Sphingobacteriaceae</taxon>
        <taxon>Mucilaginibacter</taxon>
    </lineage>
</organism>
<evidence type="ECO:0000256" key="1">
    <source>
        <dbReference type="SAM" id="MobiDB-lite"/>
    </source>
</evidence>
<keyword evidence="3" id="KW-1185">Reference proteome</keyword>
<protein>
    <submittedName>
        <fullName evidence="2">Uncharacterized protein</fullName>
    </submittedName>
</protein>
<proteinExistence type="predicted"/>
<reference evidence="3" key="1">
    <citation type="journal article" date="2019" name="Int. J. Syst. Evol. Microbiol.">
        <title>The Global Catalogue of Microorganisms (GCM) 10K type strain sequencing project: providing services to taxonomists for standard genome sequencing and annotation.</title>
        <authorList>
            <consortium name="The Broad Institute Genomics Platform"/>
            <consortium name="The Broad Institute Genome Sequencing Center for Infectious Disease"/>
            <person name="Wu L."/>
            <person name="Ma J."/>
        </authorList>
    </citation>
    <scope>NUCLEOTIDE SEQUENCE [LARGE SCALE GENOMIC DNA]</scope>
    <source>
        <strain evidence="3">JCM 17705</strain>
    </source>
</reference>
<gene>
    <name evidence="2" type="ORF">GCM10023149_33020</name>
</gene>
<dbReference type="Proteomes" id="UP001500582">
    <property type="component" value="Unassembled WGS sequence"/>
</dbReference>
<feature type="region of interest" description="Disordered" evidence="1">
    <location>
        <begin position="35"/>
        <end position="65"/>
    </location>
</feature>
<evidence type="ECO:0000313" key="3">
    <source>
        <dbReference type="Proteomes" id="UP001500582"/>
    </source>
</evidence>
<comment type="caution">
    <text evidence="2">The sequence shown here is derived from an EMBL/GenBank/DDBJ whole genome shotgun (WGS) entry which is preliminary data.</text>
</comment>
<accession>A0ABP8GS24</accession>
<dbReference type="EMBL" id="BAABFT010000009">
    <property type="protein sequence ID" value="GAA4328826.1"/>
    <property type="molecule type" value="Genomic_DNA"/>
</dbReference>
<sequence>MISYKTTIAGKATTLQLADGYLLASKVKILSKLGNQEFSPSADEPDAKGDLRFDPVNSKNNKDPV</sequence>
<name>A0ABP8GS24_9SPHI</name>